<dbReference type="EMBL" id="GG730040">
    <property type="protein sequence ID" value="EEZ93180.1"/>
    <property type="molecule type" value="Genomic_DNA"/>
</dbReference>
<dbReference type="SUPFAM" id="SSF53335">
    <property type="entry name" value="S-adenosyl-L-methionine-dependent methyltransferases"/>
    <property type="match status" value="1"/>
</dbReference>
<feature type="binding site" evidence="5">
    <location>
        <position position="73"/>
    </location>
    <ligand>
        <name>S-adenosyl-L-methionine</name>
        <dbReference type="ChEBI" id="CHEBI:59789"/>
    </ligand>
</feature>
<evidence type="ECO:0000313" key="8">
    <source>
        <dbReference type="Proteomes" id="UP000009375"/>
    </source>
</evidence>
<keyword evidence="3 5" id="KW-0949">S-adenosyl-L-methionine</keyword>
<evidence type="ECO:0000256" key="3">
    <source>
        <dbReference type="ARBA" id="ARBA00022691"/>
    </source>
</evidence>
<feature type="binding site" evidence="5">
    <location>
        <position position="28"/>
    </location>
    <ligand>
        <name>S-adenosyl-L-methionine</name>
        <dbReference type="ChEBI" id="CHEBI:59789"/>
    </ligand>
</feature>
<evidence type="ECO:0000256" key="4">
    <source>
        <dbReference type="ARBA" id="ARBA00022884"/>
    </source>
</evidence>
<protein>
    <submittedName>
        <fullName evidence="7">Ribosomal RNA adenine methylase transferase</fullName>
    </submittedName>
</protein>
<evidence type="ECO:0000256" key="5">
    <source>
        <dbReference type="PROSITE-ProRule" id="PRU01026"/>
    </source>
</evidence>
<reference evidence="7 8" key="1">
    <citation type="journal article" date="2010" name="Proc. Natl. Acad. Sci. U.S.A.">
        <title>Enigmatic, ultrasmall, uncultivated Archaea.</title>
        <authorList>
            <person name="Baker B.J."/>
            <person name="Comolli L.R."/>
            <person name="Dick G.J."/>
            <person name="Hauser L.J."/>
            <person name="Hyatt D."/>
            <person name="Dill B.D."/>
            <person name="Land M.L."/>
            <person name="Verberkmoes N.C."/>
            <person name="Hettich R.L."/>
            <person name="Banfield J.F."/>
        </authorList>
    </citation>
    <scope>NUCLEOTIDE SEQUENCE [LARGE SCALE GENOMIC DNA]</scope>
</reference>
<name>D2EEG2_PARA4</name>
<gene>
    <name evidence="7" type="ORF">BJBARM4_0102</name>
</gene>
<dbReference type="GO" id="GO:0003723">
    <property type="term" value="F:RNA binding"/>
    <property type="evidence" value="ECO:0007669"/>
    <property type="project" value="UniProtKB-UniRule"/>
</dbReference>
<feature type="binding site" evidence="5">
    <location>
        <position position="98"/>
    </location>
    <ligand>
        <name>S-adenosyl-L-methionine</name>
        <dbReference type="ChEBI" id="CHEBI:59789"/>
    </ligand>
</feature>
<feature type="binding site" evidence="5">
    <location>
        <position position="113"/>
    </location>
    <ligand>
        <name>S-adenosyl-L-methionine</name>
        <dbReference type="ChEBI" id="CHEBI:59789"/>
    </ligand>
</feature>
<comment type="similarity">
    <text evidence="5">Belongs to the class I-like SAM-binding methyltransferase superfamily. rRNA adenine N(6)-methyltransferase family.</text>
</comment>
<dbReference type="InterPro" id="IPR001737">
    <property type="entry name" value="KsgA/Erm"/>
</dbReference>
<proteinExistence type="inferred from homology"/>
<dbReference type="PROSITE" id="PS51689">
    <property type="entry name" value="SAM_RNA_A_N6_MT"/>
    <property type="match status" value="1"/>
</dbReference>
<dbReference type="CDD" id="cd02440">
    <property type="entry name" value="AdoMet_MTases"/>
    <property type="match status" value="1"/>
</dbReference>
<accession>D2EEG2</accession>
<dbReference type="Pfam" id="PF00398">
    <property type="entry name" value="RrnaAD"/>
    <property type="match status" value="1"/>
</dbReference>
<keyword evidence="1 5" id="KW-0489">Methyltransferase</keyword>
<sequence length="263" mass="30283">MGQLKDLIIRLVEDDKIKSDNENGQNFLVDEDVLAEEIENAKLEPSDIVLDIGAGFGSIESVVSKKCHIIAIEKEIKCYSYLIDKYEIDPNVQIINADALEMIYPKFNKIISNPPYNITDRIIDKLSSYDFYSGVMIIPNTISKQLLSDKNETKFSSIEKIFFKFEEITEVKKESFYPVPRVTSRMIKITKKKNDIFQEIFRRREMLLKNAFMNAVISLNSKTKKESKQVFQDLPEKIKSIGNKQVKELTLTEISDVLSSIAY</sequence>
<dbReference type="Gene3D" id="3.40.50.150">
    <property type="entry name" value="Vaccinia Virus protein VP39"/>
    <property type="match status" value="1"/>
</dbReference>
<dbReference type="InterPro" id="IPR002052">
    <property type="entry name" value="DNA_methylase_N6_adenine_CS"/>
</dbReference>
<evidence type="ECO:0000259" key="6">
    <source>
        <dbReference type="SMART" id="SM00650"/>
    </source>
</evidence>
<dbReference type="AlphaFoldDB" id="D2EEG2"/>
<keyword evidence="2 5" id="KW-0808">Transferase</keyword>
<dbReference type="PROSITE" id="PS00092">
    <property type="entry name" value="N6_MTASE"/>
    <property type="match status" value="1"/>
</dbReference>
<dbReference type="PANTHER" id="PTHR11727">
    <property type="entry name" value="DIMETHYLADENOSINE TRANSFERASE"/>
    <property type="match status" value="1"/>
</dbReference>
<feature type="domain" description="Ribosomal RNA adenine methylase transferase N-terminal" evidence="6">
    <location>
        <begin position="33"/>
        <end position="193"/>
    </location>
</feature>
<dbReference type="PANTHER" id="PTHR11727:SF7">
    <property type="entry name" value="DIMETHYLADENOSINE TRANSFERASE-RELATED"/>
    <property type="match status" value="1"/>
</dbReference>
<organism evidence="7 8">
    <name type="scientific">Candidatus Parvarchaeum acidiphilum ARMAN-4</name>
    <dbReference type="NCBI Taxonomy" id="662760"/>
    <lineage>
        <taxon>Archaea</taxon>
        <taxon>Candidatus Parvarchaeota</taxon>
        <taxon>Candidatus Parvarchaeum</taxon>
    </lineage>
</organism>
<feature type="binding site" evidence="5">
    <location>
        <position position="26"/>
    </location>
    <ligand>
        <name>S-adenosyl-L-methionine</name>
        <dbReference type="ChEBI" id="CHEBI:59789"/>
    </ligand>
</feature>
<dbReference type="InterPro" id="IPR029063">
    <property type="entry name" value="SAM-dependent_MTases_sf"/>
</dbReference>
<dbReference type="InterPro" id="IPR020598">
    <property type="entry name" value="rRNA_Ade_methylase_Trfase_N"/>
</dbReference>
<dbReference type="SMART" id="SM00650">
    <property type="entry name" value="rADc"/>
    <property type="match status" value="1"/>
</dbReference>
<dbReference type="Proteomes" id="UP000009375">
    <property type="component" value="Unassembled WGS sequence"/>
</dbReference>
<dbReference type="InterPro" id="IPR023165">
    <property type="entry name" value="rRNA_Ade_diMease-like_C"/>
</dbReference>
<keyword evidence="4 5" id="KW-0694">RNA-binding</keyword>
<evidence type="ECO:0000256" key="1">
    <source>
        <dbReference type="ARBA" id="ARBA00022603"/>
    </source>
</evidence>
<evidence type="ECO:0000313" key="7">
    <source>
        <dbReference type="EMBL" id="EEZ93180.1"/>
    </source>
</evidence>
<feature type="binding site" evidence="5">
    <location>
        <position position="53"/>
    </location>
    <ligand>
        <name>S-adenosyl-L-methionine</name>
        <dbReference type="ChEBI" id="CHEBI:59789"/>
    </ligand>
</feature>
<evidence type="ECO:0000256" key="2">
    <source>
        <dbReference type="ARBA" id="ARBA00022679"/>
    </source>
</evidence>
<dbReference type="Gene3D" id="1.10.8.100">
    <property type="entry name" value="Ribosomal RNA adenine dimethylase-like, domain 2"/>
    <property type="match status" value="1"/>
</dbReference>
<dbReference type="GO" id="GO:0000179">
    <property type="term" value="F:rRNA (adenine-N6,N6-)-dimethyltransferase activity"/>
    <property type="evidence" value="ECO:0007669"/>
    <property type="project" value="UniProtKB-UniRule"/>
</dbReference>